<feature type="region of interest" description="Disordered" evidence="1">
    <location>
        <begin position="156"/>
        <end position="199"/>
    </location>
</feature>
<organism evidence="2 3">
    <name type="scientific">Paramarasmius palmivorus</name>
    <dbReference type="NCBI Taxonomy" id="297713"/>
    <lineage>
        <taxon>Eukaryota</taxon>
        <taxon>Fungi</taxon>
        <taxon>Dikarya</taxon>
        <taxon>Basidiomycota</taxon>
        <taxon>Agaricomycotina</taxon>
        <taxon>Agaricomycetes</taxon>
        <taxon>Agaricomycetidae</taxon>
        <taxon>Agaricales</taxon>
        <taxon>Marasmiineae</taxon>
        <taxon>Marasmiaceae</taxon>
        <taxon>Paramarasmius</taxon>
    </lineage>
</organism>
<comment type="caution">
    <text evidence="2">The sequence shown here is derived from an EMBL/GenBank/DDBJ whole genome shotgun (WGS) entry which is preliminary data.</text>
</comment>
<dbReference type="EMBL" id="JAYKXP010000301">
    <property type="protein sequence ID" value="KAK7015896.1"/>
    <property type="molecule type" value="Genomic_DNA"/>
</dbReference>
<sequence length="264" mass="29045">MPAPNNSWNIDLLCDAASITTACPPQIPVLSCTPKVFDYPSLPLKADKSNYFVFMVYCTVGGRPATHGYQEGIYRDFSEITCQLPGGQAQPGTVMYHGFPTLDGAKKFWEEKCHAVHNCQQHLSNLRRQASEEGKTIAFQAKADMVSREIASLYPPVVVPEPPTSSNPPRGVLRPGRAPPPSPARRRGTPVSPPPVEEPMPTAWKFYVATDDGLVVHADLKSAWYAVKALEGQDVALFLAQNEEDADRYWDELSLSADMEQATI</sequence>
<evidence type="ECO:0000313" key="2">
    <source>
        <dbReference type="EMBL" id="KAK7015896.1"/>
    </source>
</evidence>
<evidence type="ECO:0000256" key="1">
    <source>
        <dbReference type="SAM" id="MobiDB-lite"/>
    </source>
</evidence>
<protein>
    <submittedName>
        <fullName evidence="2">Uncharacterized protein</fullName>
    </submittedName>
</protein>
<evidence type="ECO:0000313" key="3">
    <source>
        <dbReference type="Proteomes" id="UP001383192"/>
    </source>
</evidence>
<reference evidence="2 3" key="1">
    <citation type="submission" date="2024-01" db="EMBL/GenBank/DDBJ databases">
        <title>A draft genome for a cacao thread blight-causing isolate of Paramarasmius palmivorus.</title>
        <authorList>
            <person name="Baruah I.K."/>
            <person name="Bukari Y."/>
            <person name="Amoako-Attah I."/>
            <person name="Meinhardt L.W."/>
            <person name="Bailey B.A."/>
            <person name="Cohen S.P."/>
        </authorList>
    </citation>
    <scope>NUCLEOTIDE SEQUENCE [LARGE SCALE GENOMIC DNA]</scope>
    <source>
        <strain evidence="2 3">GH-12</strain>
    </source>
</reference>
<feature type="compositionally biased region" description="Pro residues" evidence="1">
    <location>
        <begin position="157"/>
        <end position="166"/>
    </location>
</feature>
<proteinExistence type="predicted"/>
<dbReference type="AlphaFoldDB" id="A0AAW0ARZ9"/>
<gene>
    <name evidence="2" type="ORF">VNI00_019004</name>
</gene>
<name>A0AAW0ARZ9_9AGAR</name>
<dbReference type="Proteomes" id="UP001383192">
    <property type="component" value="Unassembled WGS sequence"/>
</dbReference>
<accession>A0AAW0ARZ9</accession>
<keyword evidence="3" id="KW-1185">Reference proteome</keyword>